<dbReference type="SUPFAM" id="SSF69593">
    <property type="entry name" value="Glycerol-3-phosphate (1)-acyltransferase"/>
    <property type="match status" value="1"/>
</dbReference>
<dbReference type="Proteomes" id="UP001216253">
    <property type="component" value="Unassembled WGS sequence"/>
</dbReference>
<dbReference type="GO" id="GO:0016746">
    <property type="term" value="F:acyltransferase activity"/>
    <property type="evidence" value="ECO:0007669"/>
    <property type="project" value="UniProtKB-KW"/>
</dbReference>
<comment type="subcellular location">
    <subcellularLocation>
        <location evidence="1">Membrane</location>
    </subcellularLocation>
</comment>
<dbReference type="PANTHER" id="PTHR23063">
    <property type="entry name" value="PHOSPHOLIPID ACYLTRANSFERASE"/>
    <property type="match status" value="1"/>
</dbReference>
<evidence type="ECO:0000256" key="6">
    <source>
        <dbReference type="ARBA" id="ARBA00023136"/>
    </source>
</evidence>
<keyword evidence="6 8" id="KW-0472">Membrane</keyword>
<dbReference type="EMBL" id="JARESE010000044">
    <property type="protein sequence ID" value="MDE8652599.1"/>
    <property type="molecule type" value="Genomic_DNA"/>
</dbReference>
<dbReference type="InterPro" id="IPR002123">
    <property type="entry name" value="Plipid/glycerol_acylTrfase"/>
</dbReference>
<comment type="caution">
    <text evidence="10">The sequence shown here is derived from an EMBL/GenBank/DDBJ whole genome shotgun (WGS) entry which is preliminary data.</text>
</comment>
<evidence type="ECO:0000256" key="1">
    <source>
        <dbReference type="ARBA" id="ARBA00004370"/>
    </source>
</evidence>
<keyword evidence="7 10" id="KW-0012">Acyltransferase</keyword>
<dbReference type="Pfam" id="PF01553">
    <property type="entry name" value="Acyltransferase"/>
    <property type="match status" value="1"/>
</dbReference>
<feature type="domain" description="Phospholipid/glycerol acyltransferase" evidence="9">
    <location>
        <begin position="78"/>
        <end position="192"/>
    </location>
</feature>
<reference evidence="10 11" key="1">
    <citation type="submission" date="2023-03" db="EMBL/GenBank/DDBJ databases">
        <title>NovoSphingobium album sp. nov. isolated from polycyclic aromatic hydrocarbons- and heavy-metal polluted soil.</title>
        <authorList>
            <person name="Liu Z."/>
            <person name="Wang K."/>
        </authorList>
    </citation>
    <scope>NUCLEOTIDE SEQUENCE [LARGE SCALE GENOMIC DNA]</scope>
    <source>
        <strain evidence="10 11">H3SJ31-1</strain>
    </source>
</reference>
<evidence type="ECO:0000256" key="4">
    <source>
        <dbReference type="ARBA" id="ARBA00022989"/>
    </source>
</evidence>
<organism evidence="10 11">
    <name type="scientific">Novosphingobium album</name>
    <name type="common">ex Liu et al. 2023</name>
    <dbReference type="NCBI Taxonomy" id="3031130"/>
    <lineage>
        <taxon>Bacteria</taxon>
        <taxon>Pseudomonadati</taxon>
        <taxon>Pseudomonadota</taxon>
        <taxon>Alphaproteobacteria</taxon>
        <taxon>Sphingomonadales</taxon>
        <taxon>Sphingomonadaceae</taxon>
        <taxon>Novosphingobium</taxon>
    </lineage>
</organism>
<evidence type="ECO:0000256" key="8">
    <source>
        <dbReference type="SAM" id="Phobius"/>
    </source>
</evidence>
<gene>
    <name evidence="10" type="ORF">PYV00_12890</name>
</gene>
<keyword evidence="3 8" id="KW-0812">Transmembrane</keyword>
<dbReference type="SMART" id="SM00563">
    <property type="entry name" value="PlsC"/>
    <property type="match status" value="1"/>
</dbReference>
<keyword evidence="2" id="KW-0808">Transferase</keyword>
<protein>
    <submittedName>
        <fullName evidence="10">Lysophospholipid acyltransferase family protein</fullName>
    </submittedName>
</protein>
<dbReference type="PANTHER" id="PTHR23063:SF52">
    <property type="entry name" value="LYSOPHOSPHATIDYLCHOLINE ACYLTRANSFERASE"/>
    <property type="match status" value="1"/>
</dbReference>
<evidence type="ECO:0000313" key="10">
    <source>
        <dbReference type="EMBL" id="MDE8652599.1"/>
    </source>
</evidence>
<accession>A0ABT5WRD1</accession>
<evidence type="ECO:0000256" key="7">
    <source>
        <dbReference type="ARBA" id="ARBA00023315"/>
    </source>
</evidence>
<evidence type="ECO:0000313" key="11">
    <source>
        <dbReference type="Proteomes" id="UP001216253"/>
    </source>
</evidence>
<feature type="transmembrane region" description="Helical" evidence="8">
    <location>
        <begin position="53"/>
        <end position="69"/>
    </location>
</feature>
<evidence type="ECO:0000259" key="9">
    <source>
        <dbReference type="SMART" id="SM00563"/>
    </source>
</evidence>
<keyword evidence="4 8" id="KW-1133">Transmembrane helix</keyword>
<sequence>MTATGTVAAPGLIAAWRWPLVALRLVALLLTLGLCVTLYYLCQPFTRRNSAPRLFLGAVAVLAGVRMTIRGERPGGSAFLLANHVSWLDIPALAGATGSVFIAHDGLAAIGPLRWLCSLNETVFVARHDRASVAAQVGQVRAAIRDHGALTLFPEGTTSDGTGQLAFKSSLLSALVPVPEGVAIRPVWLDYGPETADIAWVGEEPGLDNFLRILARLAPIQLTVHLLAPLAGEALASRKTIAAAAQAAIAQAMADQRRGQRVTL</sequence>
<dbReference type="CDD" id="cd07989">
    <property type="entry name" value="LPLAT_AGPAT-like"/>
    <property type="match status" value="1"/>
</dbReference>
<evidence type="ECO:0000256" key="3">
    <source>
        <dbReference type="ARBA" id="ARBA00022692"/>
    </source>
</evidence>
<feature type="transmembrane region" description="Helical" evidence="8">
    <location>
        <begin position="20"/>
        <end position="41"/>
    </location>
</feature>
<name>A0ABT5WRD1_9SPHN</name>
<keyword evidence="5" id="KW-0443">Lipid metabolism</keyword>
<dbReference type="RefSeq" id="WP_275228681.1">
    <property type="nucleotide sequence ID" value="NZ_JARESE010000044.1"/>
</dbReference>
<keyword evidence="11" id="KW-1185">Reference proteome</keyword>
<evidence type="ECO:0000256" key="2">
    <source>
        <dbReference type="ARBA" id="ARBA00022679"/>
    </source>
</evidence>
<proteinExistence type="predicted"/>
<evidence type="ECO:0000256" key="5">
    <source>
        <dbReference type="ARBA" id="ARBA00023098"/>
    </source>
</evidence>